<evidence type="ECO:0000313" key="16">
    <source>
        <dbReference type="Proteomes" id="UP000703674"/>
    </source>
</evidence>
<name>A0ABX1D1J4_9FLAO</name>
<keyword evidence="16" id="KW-1185">Reference proteome</keyword>
<evidence type="ECO:0000256" key="5">
    <source>
        <dbReference type="ARBA" id="ARBA00022475"/>
    </source>
</evidence>
<evidence type="ECO:0000256" key="3">
    <source>
        <dbReference type="ARBA" id="ARBA00012374"/>
    </source>
</evidence>
<dbReference type="Proteomes" id="UP000703674">
    <property type="component" value="Unassembled WGS sequence"/>
</dbReference>
<evidence type="ECO:0000256" key="4">
    <source>
        <dbReference type="ARBA" id="ARBA00021581"/>
    </source>
</evidence>
<evidence type="ECO:0000256" key="8">
    <source>
        <dbReference type="ARBA" id="ARBA00022989"/>
    </source>
</evidence>
<dbReference type="HAMAP" id="MF_01006">
    <property type="entry name" value="Undec_diphosphatase"/>
    <property type="match status" value="1"/>
</dbReference>
<evidence type="ECO:0000256" key="12">
    <source>
        <dbReference type="ARBA" id="ARBA00032932"/>
    </source>
</evidence>
<evidence type="ECO:0000256" key="7">
    <source>
        <dbReference type="ARBA" id="ARBA00022801"/>
    </source>
</evidence>
<dbReference type="PANTHER" id="PTHR30622">
    <property type="entry name" value="UNDECAPRENYL-DIPHOSPHATASE"/>
    <property type="match status" value="1"/>
</dbReference>
<organism evidence="15 16">
    <name type="scientific">Salinimicrobium oceani</name>
    <dbReference type="NCBI Taxonomy" id="2722702"/>
    <lineage>
        <taxon>Bacteria</taxon>
        <taxon>Pseudomonadati</taxon>
        <taxon>Bacteroidota</taxon>
        <taxon>Flavobacteriia</taxon>
        <taxon>Flavobacteriales</taxon>
        <taxon>Flavobacteriaceae</taxon>
        <taxon>Salinimicrobium</taxon>
    </lineage>
</organism>
<evidence type="ECO:0000256" key="11">
    <source>
        <dbReference type="ARBA" id="ARBA00032707"/>
    </source>
</evidence>
<evidence type="ECO:0000256" key="14">
    <source>
        <dbReference type="HAMAP-Rule" id="MF_01006"/>
    </source>
</evidence>
<sequence length="266" mass="28810">MEVIDAVFLGIIQGLTEFLPVSSSGHLEIGKALLGDHTIPEESLMITVVLHFATALSTIVVFRKDVFDIFRGLFSFKWNEETQFSLKIILSMIPAVIVGLMFEEELEALFGGNLTFVGFMLLITSLLLWLADKAKHTGKPVSYKDSIVIGVAQAIAILPGISRSGATISTSVLLGNDKGKAARFSFLMVVPLILGKIAKDLMSGDLASSSIEFMPLLAGFIAAFIAGFAACTWMIALVKKSKLSYFAIYCFIVGIIAITCEYYFAA</sequence>
<proteinExistence type="inferred from homology"/>
<comment type="catalytic activity">
    <reaction evidence="13 14">
        <text>di-trans,octa-cis-undecaprenyl diphosphate + H2O = di-trans,octa-cis-undecaprenyl phosphate + phosphate + H(+)</text>
        <dbReference type="Rhea" id="RHEA:28094"/>
        <dbReference type="ChEBI" id="CHEBI:15377"/>
        <dbReference type="ChEBI" id="CHEBI:15378"/>
        <dbReference type="ChEBI" id="CHEBI:43474"/>
        <dbReference type="ChEBI" id="CHEBI:58405"/>
        <dbReference type="ChEBI" id="CHEBI:60392"/>
        <dbReference type="EC" id="3.6.1.27"/>
    </reaction>
</comment>
<keyword evidence="10 14" id="KW-0046">Antibiotic resistance</keyword>
<keyword evidence="8 14" id="KW-1133">Transmembrane helix</keyword>
<keyword evidence="14" id="KW-0573">Peptidoglycan synthesis</keyword>
<gene>
    <name evidence="14" type="primary">uppP</name>
    <name evidence="15" type="ORF">HC175_08725</name>
</gene>
<dbReference type="PANTHER" id="PTHR30622:SF2">
    <property type="entry name" value="UNDECAPRENYL-DIPHOSPHATASE"/>
    <property type="match status" value="1"/>
</dbReference>
<evidence type="ECO:0000256" key="6">
    <source>
        <dbReference type="ARBA" id="ARBA00022692"/>
    </source>
</evidence>
<evidence type="ECO:0000256" key="1">
    <source>
        <dbReference type="ARBA" id="ARBA00004651"/>
    </source>
</evidence>
<evidence type="ECO:0000256" key="13">
    <source>
        <dbReference type="ARBA" id="ARBA00047594"/>
    </source>
</evidence>
<comment type="similarity">
    <text evidence="2 14">Belongs to the UppP family.</text>
</comment>
<evidence type="ECO:0000313" key="15">
    <source>
        <dbReference type="EMBL" id="NJW53004.1"/>
    </source>
</evidence>
<comment type="subcellular location">
    <subcellularLocation>
        <location evidence="1 14">Cell membrane</location>
        <topology evidence="1 14">Multi-pass membrane protein</topology>
    </subcellularLocation>
</comment>
<keyword evidence="7 14" id="KW-0378">Hydrolase</keyword>
<comment type="miscellaneous">
    <text evidence="14">Bacitracin is thought to be involved in the inhibition of peptidoglycan synthesis by sequestering undecaprenyl diphosphate, thereby reducing the pool of lipid carrier available.</text>
</comment>
<evidence type="ECO:0000256" key="2">
    <source>
        <dbReference type="ARBA" id="ARBA00010621"/>
    </source>
</evidence>
<accession>A0ABX1D1J4</accession>
<dbReference type="InterPro" id="IPR003824">
    <property type="entry name" value="UppP"/>
</dbReference>
<protein>
    <recommendedName>
        <fullName evidence="4 14">Undecaprenyl-diphosphatase</fullName>
        <ecNumber evidence="3 14">3.6.1.27</ecNumber>
    </recommendedName>
    <alternativeName>
        <fullName evidence="12 14">Bacitracin resistance protein</fullName>
    </alternativeName>
    <alternativeName>
        <fullName evidence="11 14">Undecaprenyl pyrophosphate phosphatase</fullName>
    </alternativeName>
</protein>
<keyword evidence="6 14" id="KW-0812">Transmembrane</keyword>
<dbReference type="RefSeq" id="WP_168138107.1">
    <property type="nucleotide sequence ID" value="NZ_JAAVJR010000004.1"/>
</dbReference>
<feature type="transmembrane region" description="Helical" evidence="14">
    <location>
        <begin position="213"/>
        <end position="237"/>
    </location>
</feature>
<keyword evidence="9 14" id="KW-0472">Membrane</keyword>
<keyword evidence="14" id="KW-0961">Cell wall biogenesis/degradation</keyword>
<dbReference type="EC" id="3.6.1.27" evidence="3 14"/>
<keyword evidence="5 14" id="KW-1003">Cell membrane</keyword>
<feature type="transmembrane region" description="Helical" evidence="14">
    <location>
        <begin position="243"/>
        <end position="264"/>
    </location>
</feature>
<comment type="caution">
    <text evidence="15">The sequence shown here is derived from an EMBL/GenBank/DDBJ whole genome shotgun (WGS) entry which is preliminary data.</text>
</comment>
<comment type="function">
    <text evidence="14">Catalyzes the dephosphorylation of undecaprenyl diphosphate (UPP). Confers resistance to bacitracin.</text>
</comment>
<feature type="transmembrane region" description="Helical" evidence="14">
    <location>
        <begin position="84"/>
        <end position="102"/>
    </location>
</feature>
<dbReference type="Pfam" id="PF02673">
    <property type="entry name" value="BacA"/>
    <property type="match status" value="1"/>
</dbReference>
<feature type="transmembrane region" description="Helical" evidence="14">
    <location>
        <begin position="43"/>
        <end position="63"/>
    </location>
</feature>
<keyword evidence="14" id="KW-0133">Cell shape</keyword>
<feature type="transmembrane region" description="Helical" evidence="14">
    <location>
        <begin position="108"/>
        <end position="131"/>
    </location>
</feature>
<reference evidence="15 16" key="1">
    <citation type="submission" date="2020-03" db="EMBL/GenBank/DDBJ databases">
        <title>Salinimicrobium sp. nov, isolated from SCS.</title>
        <authorList>
            <person name="Cao W.R."/>
        </authorList>
    </citation>
    <scope>NUCLEOTIDE SEQUENCE [LARGE SCALE GENOMIC DNA]</scope>
    <source>
        <strain evidence="16">J15B91</strain>
    </source>
</reference>
<evidence type="ECO:0000256" key="10">
    <source>
        <dbReference type="ARBA" id="ARBA00023251"/>
    </source>
</evidence>
<dbReference type="EMBL" id="JAAVJR010000004">
    <property type="protein sequence ID" value="NJW53004.1"/>
    <property type="molecule type" value="Genomic_DNA"/>
</dbReference>
<evidence type="ECO:0000256" key="9">
    <source>
        <dbReference type="ARBA" id="ARBA00023136"/>
    </source>
</evidence>